<name>A0A6F8YHB1_9ACTN</name>
<keyword evidence="2" id="KW-1185">Reference proteome</keyword>
<accession>A0A6F8YHB1</accession>
<reference evidence="1 2" key="2">
    <citation type="submission" date="2020-03" db="EMBL/GenBank/DDBJ databases">
        <authorList>
            <person name="Ichikawa N."/>
            <person name="Kimura A."/>
            <person name="Kitahashi Y."/>
            <person name="Uohara A."/>
        </authorList>
    </citation>
    <scope>NUCLEOTIDE SEQUENCE [LARGE SCALE GENOMIC DNA]</scope>
    <source>
        <strain evidence="1 2">NBRC 105367</strain>
    </source>
</reference>
<sequence length="325" mass="36001">MTTVADYQVSRADVRNVTLAEWLHLIEETTLHDGYRLSIGIFDENDFLLLDIVDKRLKVTMSAQAPRWNSTSVEAILRTMVEAKGDRLSSLSEYDESGDGYWNFYILCTADDRTIDHIFDFQEACGQVLKLPEHPVAVGASGADAAYQILLAGGAEPLLGLPESSWLEVKSRQYDLDSFAGQIELAQDAARFANGTEPAILVLGFRTTKKNGVDTLVRVTPLNLTVNAVARYREVLDRRIYPQIEGLVVTRVEVRGGALLIIGIPRQPDSARPFLVHGVVVDGRNEGAFVSIIQRRDEVSKPMTVAEIHALMPAGRSILRGERRP</sequence>
<protein>
    <recommendedName>
        <fullName evidence="3">Schlafen AlbA-2 domain-containing protein</fullName>
    </recommendedName>
</protein>
<evidence type="ECO:0008006" key="3">
    <source>
        <dbReference type="Google" id="ProtNLM"/>
    </source>
</evidence>
<dbReference type="Gene3D" id="3.30.950.30">
    <property type="entry name" value="Schlafen, AAA domain"/>
    <property type="match status" value="1"/>
</dbReference>
<dbReference type="EMBL" id="AP022871">
    <property type="protein sequence ID" value="BCB85515.1"/>
    <property type="molecule type" value="Genomic_DNA"/>
</dbReference>
<dbReference type="RefSeq" id="WP_173157188.1">
    <property type="nucleotide sequence ID" value="NZ_AP022871.1"/>
</dbReference>
<proteinExistence type="predicted"/>
<dbReference type="InterPro" id="IPR038461">
    <property type="entry name" value="Schlafen_AlbA_2_dom_sf"/>
</dbReference>
<dbReference type="KEGG" id="psuu:Psuf_028280"/>
<dbReference type="Proteomes" id="UP000503011">
    <property type="component" value="Chromosome"/>
</dbReference>
<organism evidence="1 2">
    <name type="scientific">Phytohabitans suffuscus</name>
    <dbReference type="NCBI Taxonomy" id="624315"/>
    <lineage>
        <taxon>Bacteria</taxon>
        <taxon>Bacillati</taxon>
        <taxon>Actinomycetota</taxon>
        <taxon>Actinomycetes</taxon>
        <taxon>Micromonosporales</taxon>
        <taxon>Micromonosporaceae</taxon>
    </lineage>
</organism>
<evidence type="ECO:0000313" key="1">
    <source>
        <dbReference type="EMBL" id="BCB85515.1"/>
    </source>
</evidence>
<dbReference type="AlphaFoldDB" id="A0A6F8YHB1"/>
<evidence type="ECO:0000313" key="2">
    <source>
        <dbReference type="Proteomes" id="UP000503011"/>
    </source>
</evidence>
<reference evidence="1 2" key="1">
    <citation type="submission" date="2020-03" db="EMBL/GenBank/DDBJ databases">
        <title>Whole genome shotgun sequence of Phytohabitans suffuscus NBRC 105367.</title>
        <authorList>
            <person name="Komaki H."/>
            <person name="Tamura T."/>
        </authorList>
    </citation>
    <scope>NUCLEOTIDE SEQUENCE [LARGE SCALE GENOMIC DNA]</scope>
    <source>
        <strain evidence="1 2">NBRC 105367</strain>
    </source>
</reference>
<gene>
    <name evidence="1" type="ORF">Psuf_028280</name>
</gene>